<evidence type="ECO:0000313" key="8">
    <source>
        <dbReference type="Proteomes" id="UP000613030"/>
    </source>
</evidence>
<name>A0ABS1KY70_9BACT</name>
<dbReference type="InterPro" id="IPR050330">
    <property type="entry name" value="Bact_OuterMem_StrucFunc"/>
</dbReference>
<evidence type="ECO:0000313" key="7">
    <source>
        <dbReference type="EMBL" id="MBL0744212.1"/>
    </source>
</evidence>
<dbReference type="InterPro" id="IPR006664">
    <property type="entry name" value="OMP_bac"/>
</dbReference>
<feature type="domain" description="OmpA-like" evidence="6">
    <location>
        <begin position="107"/>
        <end position="223"/>
    </location>
</feature>
<dbReference type="InterPro" id="IPR006665">
    <property type="entry name" value="OmpA-like"/>
</dbReference>
<accession>A0ABS1KY70</accession>
<feature type="chain" id="PRO_5045442183" evidence="5">
    <location>
        <begin position="21"/>
        <end position="223"/>
    </location>
</feature>
<evidence type="ECO:0000259" key="6">
    <source>
        <dbReference type="PROSITE" id="PS51123"/>
    </source>
</evidence>
<dbReference type="Proteomes" id="UP000613030">
    <property type="component" value="Unassembled WGS sequence"/>
</dbReference>
<dbReference type="Pfam" id="PF00691">
    <property type="entry name" value="OmpA"/>
    <property type="match status" value="1"/>
</dbReference>
<dbReference type="EMBL" id="JAERRB010000010">
    <property type="protein sequence ID" value="MBL0744212.1"/>
    <property type="molecule type" value="Genomic_DNA"/>
</dbReference>
<keyword evidence="2 4" id="KW-0472">Membrane</keyword>
<gene>
    <name evidence="7" type="ORF">JI741_23475</name>
</gene>
<evidence type="ECO:0000256" key="3">
    <source>
        <dbReference type="ARBA" id="ARBA00023237"/>
    </source>
</evidence>
<dbReference type="PANTHER" id="PTHR30329:SF21">
    <property type="entry name" value="LIPOPROTEIN YIAD-RELATED"/>
    <property type="match status" value="1"/>
</dbReference>
<evidence type="ECO:0000256" key="1">
    <source>
        <dbReference type="ARBA" id="ARBA00004442"/>
    </source>
</evidence>
<evidence type="ECO:0000256" key="4">
    <source>
        <dbReference type="PROSITE-ProRule" id="PRU00473"/>
    </source>
</evidence>
<dbReference type="PANTHER" id="PTHR30329">
    <property type="entry name" value="STATOR ELEMENT OF FLAGELLAR MOTOR COMPLEX"/>
    <property type="match status" value="1"/>
</dbReference>
<dbReference type="Gene3D" id="3.30.1330.60">
    <property type="entry name" value="OmpA-like domain"/>
    <property type="match status" value="1"/>
</dbReference>
<dbReference type="CDD" id="cd07185">
    <property type="entry name" value="OmpA_C-like"/>
    <property type="match status" value="1"/>
</dbReference>
<organism evidence="7 8">
    <name type="scientific">Chryseolinea lacunae</name>
    <dbReference type="NCBI Taxonomy" id="2801331"/>
    <lineage>
        <taxon>Bacteria</taxon>
        <taxon>Pseudomonadati</taxon>
        <taxon>Bacteroidota</taxon>
        <taxon>Cytophagia</taxon>
        <taxon>Cytophagales</taxon>
        <taxon>Fulvivirgaceae</taxon>
        <taxon>Chryseolinea</taxon>
    </lineage>
</organism>
<dbReference type="PROSITE" id="PS51123">
    <property type="entry name" value="OMPA_2"/>
    <property type="match status" value="1"/>
</dbReference>
<keyword evidence="8" id="KW-1185">Reference proteome</keyword>
<dbReference type="InterPro" id="IPR036737">
    <property type="entry name" value="OmpA-like_sf"/>
</dbReference>
<proteinExistence type="predicted"/>
<keyword evidence="5" id="KW-0732">Signal</keyword>
<comment type="subcellular location">
    <subcellularLocation>
        <location evidence="1">Cell outer membrane</location>
    </subcellularLocation>
</comment>
<reference evidence="7 8" key="1">
    <citation type="submission" date="2021-01" db="EMBL/GenBank/DDBJ databases">
        <title>Chryseolinea sp. Jin1 Genome sequencing and assembly.</title>
        <authorList>
            <person name="Kim I."/>
        </authorList>
    </citation>
    <scope>NUCLEOTIDE SEQUENCE [LARGE SCALE GENOMIC DNA]</scope>
    <source>
        <strain evidence="7 8">Jin1</strain>
    </source>
</reference>
<dbReference type="SUPFAM" id="SSF103088">
    <property type="entry name" value="OmpA-like"/>
    <property type="match status" value="1"/>
</dbReference>
<protein>
    <submittedName>
        <fullName evidence="7">OmpA family protein</fullName>
    </submittedName>
</protein>
<dbReference type="PRINTS" id="PR01021">
    <property type="entry name" value="OMPADOMAIN"/>
</dbReference>
<keyword evidence="3" id="KW-0998">Cell outer membrane</keyword>
<dbReference type="RefSeq" id="WP_202013870.1">
    <property type="nucleotide sequence ID" value="NZ_JAERRB010000010.1"/>
</dbReference>
<evidence type="ECO:0000256" key="5">
    <source>
        <dbReference type="SAM" id="SignalP"/>
    </source>
</evidence>
<feature type="signal peptide" evidence="5">
    <location>
        <begin position="1"/>
        <end position="20"/>
    </location>
</feature>
<comment type="caution">
    <text evidence="7">The sequence shown here is derived from an EMBL/GenBank/DDBJ whole genome shotgun (WGS) entry which is preliminary data.</text>
</comment>
<sequence length="223" mass="24695">MKKTLITLLAFACAHHYAFAQQPEILAEGKITDSRTNKGIKASVRYSSIPTGSIFGRFNDSTFSFPIFGTAKYQITAEATGYNPRTVIVDPKDIDANRKVMRDIALTPIGQTMRLSHLIFAQGKSTIDPKSFGELDEVAQMMKENTKVVIQLEGHTDNQGSSKANLALSEDRVEAVKRYLVSKGIGKDRVKTKAFGGSQPLSNELTQEARALNRRVEMRILKD</sequence>
<evidence type="ECO:0000256" key="2">
    <source>
        <dbReference type="ARBA" id="ARBA00023136"/>
    </source>
</evidence>